<dbReference type="CDD" id="cd09917">
    <property type="entry name" value="F-box_SF"/>
    <property type="match status" value="1"/>
</dbReference>
<dbReference type="AlphaFoldDB" id="A0A6G1MC16"/>
<evidence type="ECO:0000313" key="3">
    <source>
        <dbReference type="Proteomes" id="UP000483672"/>
    </source>
</evidence>
<evidence type="ECO:0008006" key="5">
    <source>
        <dbReference type="Google" id="ProtNLM"/>
    </source>
</evidence>
<dbReference type="Proteomes" id="UP000614610">
    <property type="component" value="Unassembled WGS sequence"/>
</dbReference>
<dbReference type="EMBL" id="WIWT01000027">
    <property type="protein sequence ID" value="KAF3212955.1"/>
    <property type="molecule type" value="Genomic_DNA"/>
</dbReference>
<sequence length="315" mass="36724">MPLDALPVYLHRHILSFLPWQSHIPVSATCHFWNKMLQEEEFKAKRYGIFKPNDLLMHQVLVNPAVGFKMSFYECGARGALVGMDFFTTEFAKGKETSAILRAMANTQLREYNCILYDPLFFKPQGKEERGQKKTTDMVVKPTMKLKRPKKKPLFFHENNNNTTRWPMSIRIGIINEPNEPGEDLVNINIAEGSKNRDLTVGELLEGIAEAVTATGPRKKLDYISFELEMWQWLPQHHFGIIRKTNDPFIHHPLMKVLRPLIRSGWRGKRARLAWRLKCAAKKFLEMQQWKGANEDETDKEIIRQVKSIRVEKKH</sequence>
<dbReference type="Proteomes" id="UP000483672">
    <property type="component" value="Unassembled WGS sequence"/>
</dbReference>
<dbReference type="OrthoDB" id="5289723at2759"/>
<protein>
    <recommendedName>
        <fullName evidence="5">F-box domain-containing protein</fullName>
    </recommendedName>
</protein>
<proteinExistence type="predicted"/>
<dbReference type="EMBL" id="WIPF01000016">
    <property type="protein sequence ID" value="KAF3228233.1"/>
    <property type="molecule type" value="Genomic_DNA"/>
</dbReference>
<name>A0A6G1MC16_ORBOL</name>
<evidence type="ECO:0000313" key="4">
    <source>
        <dbReference type="Proteomes" id="UP000614610"/>
    </source>
</evidence>
<evidence type="ECO:0000313" key="1">
    <source>
        <dbReference type="EMBL" id="KAF3212955.1"/>
    </source>
</evidence>
<dbReference type="InterPro" id="IPR036047">
    <property type="entry name" value="F-box-like_dom_sf"/>
</dbReference>
<comment type="caution">
    <text evidence="1">The sequence shown here is derived from an EMBL/GenBank/DDBJ whole genome shotgun (WGS) entry which is preliminary data.</text>
</comment>
<accession>A0A6G1MC16</accession>
<reference evidence="1 3" key="1">
    <citation type="submission" date="2019-06" db="EMBL/GenBank/DDBJ databases">
        <authorList>
            <person name="Palmer J.M."/>
        </authorList>
    </citation>
    <scope>NUCLEOTIDE SEQUENCE</scope>
    <source>
        <strain evidence="2 3">TWF191</strain>
        <strain evidence="1">TWF679</strain>
    </source>
</reference>
<organism evidence="1 4">
    <name type="scientific">Orbilia oligospora</name>
    <name type="common">Nematode-trapping fungus</name>
    <name type="synonym">Arthrobotrys oligospora</name>
    <dbReference type="NCBI Taxonomy" id="2813651"/>
    <lineage>
        <taxon>Eukaryota</taxon>
        <taxon>Fungi</taxon>
        <taxon>Dikarya</taxon>
        <taxon>Ascomycota</taxon>
        <taxon>Pezizomycotina</taxon>
        <taxon>Orbiliomycetes</taxon>
        <taxon>Orbiliales</taxon>
        <taxon>Orbiliaceae</taxon>
        <taxon>Orbilia</taxon>
    </lineage>
</organism>
<dbReference type="SUPFAM" id="SSF81383">
    <property type="entry name" value="F-box domain"/>
    <property type="match status" value="1"/>
</dbReference>
<evidence type="ECO:0000313" key="2">
    <source>
        <dbReference type="EMBL" id="KAF3228233.1"/>
    </source>
</evidence>
<gene>
    <name evidence="2" type="ORF">TWF191_002738</name>
    <name evidence="1" type="ORF">TWF679_005524</name>
</gene>